<accession>A0AAV1LJV1</accession>
<dbReference type="PANTHER" id="PTHR47326">
    <property type="entry name" value="TRANSPOSABLE ELEMENT TC3 TRANSPOSASE-LIKE PROTEIN"/>
    <property type="match status" value="1"/>
</dbReference>
<proteinExistence type="predicted"/>
<comment type="caution">
    <text evidence="1">The sequence shown here is derived from an EMBL/GenBank/DDBJ whole genome shotgun (WGS) entry which is preliminary data.</text>
</comment>
<keyword evidence="2" id="KW-1185">Reference proteome</keyword>
<evidence type="ECO:0000313" key="2">
    <source>
        <dbReference type="Proteomes" id="UP001314205"/>
    </source>
</evidence>
<dbReference type="PANTHER" id="PTHR47326:SF1">
    <property type="entry name" value="HTH PSQ-TYPE DOMAIN-CONTAINING PROTEIN"/>
    <property type="match status" value="1"/>
</dbReference>
<name>A0AAV1LJV1_9NEOP</name>
<reference evidence="1 2" key="1">
    <citation type="submission" date="2023-11" db="EMBL/GenBank/DDBJ databases">
        <authorList>
            <person name="Hedman E."/>
            <person name="Englund M."/>
            <person name="Stromberg M."/>
            <person name="Nyberg Akerstrom W."/>
            <person name="Nylinder S."/>
            <person name="Jareborg N."/>
            <person name="Kallberg Y."/>
            <person name="Kronander E."/>
        </authorList>
    </citation>
    <scope>NUCLEOTIDE SEQUENCE [LARGE SCALE GENOMIC DNA]</scope>
</reference>
<dbReference type="InterPro" id="IPR036397">
    <property type="entry name" value="RNaseH_sf"/>
</dbReference>
<gene>
    <name evidence="1" type="ORF">PARMNEM_LOCUS14713</name>
</gene>
<dbReference type="Proteomes" id="UP001314205">
    <property type="component" value="Unassembled WGS sequence"/>
</dbReference>
<protein>
    <recommendedName>
        <fullName evidence="3">DUF4817 domain-containing protein</fullName>
    </recommendedName>
</protein>
<evidence type="ECO:0000313" key="1">
    <source>
        <dbReference type="EMBL" id="CAK1595200.1"/>
    </source>
</evidence>
<dbReference type="Gene3D" id="3.30.420.10">
    <property type="entry name" value="Ribonuclease H-like superfamily/Ribonuclease H"/>
    <property type="match status" value="1"/>
</dbReference>
<dbReference type="EMBL" id="CAVLGL010000091">
    <property type="protein sequence ID" value="CAK1595200.1"/>
    <property type="molecule type" value="Genomic_DNA"/>
</dbReference>
<organism evidence="1 2">
    <name type="scientific">Parnassius mnemosyne</name>
    <name type="common">clouded apollo</name>
    <dbReference type="NCBI Taxonomy" id="213953"/>
    <lineage>
        <taxon>Eukaryota</taxon>
        <taxon>Metazoa</taxon>
        <taxon>Ecdysozoa</taxon>
        <taxon>Arthropoda</taxon>
        <taxon>Hexapoda</taxon>
        <taxon>Insecta</taxon>
        <taxon>Pterygota</taxon>
        <taxon>Neoptera</taxon>
        <taxon>Endopterygota</taxon>
        <taxon>Lepidoptera</taxon>
        <taxon>Glossata</taxon>
        <taxon>Ditrysia</taxon>
        <taxon>Papilionoidea</taxon>
        <taxon>Papilionidae</taxon>
        <taxon>Parnassiinae</taxon>
        <taxon>Parnassini</taxon>
        <taxon>Parnassius</taxon>
        <taxon>Driopa</taxon>
    </lineage>
</organism>
<evidence type="ECO:0008006" key="3">
    <source>
        <dbReference type="Google" id="ProtNLM"/>
    </source>
</evidence>
<sequence length="179" mass="20950">MPNAYVYNAREYGNMLMCLGEARGNASHALRIYRERFPTARHPADSRLITAAFQRVLENRPIALVAAGGGIRERLNELFDDRWIGRLGPHAWPPRSPDLTPLDFFLWGYVKERVFNRECDSADEMRQRIVDVFDKLRTDCVEDHTMMPRLHEEMQNRAQICLEMNGAQFEPHLIRPRRI</sequence>
<dbReference type="GO" id="GO:0003676">
    <property type="term" value="F:nucleic acid binding"/>
    <property type="evidence" value="ECO:0007669"/>
    <property type="project" value="InterPro"/>
</dbReference>
<dbReference type="AlphaFoldDB" id="A0AAV1LJV1"/>